<feature type="compositionally biased region" description="Pro residues" evidence="1">
    <location>
        <begin position="137"/>
        <end position="148"/>
    </location>
</feature>
<dbReference type="EMBL" id="UYRS01018487">
    <property type="protein sequence ID" value="VDK36483.1"/>
    <property type="molecule type" value="Genomic_DNA"/>
</dbReference>
<dbReference type="Proteomes" id="UP000282613">
    <property type="component" value="Unassembled WGS sequence"/>
</dbReference>
<feature type="region of interest" description="Disordered" evidence="1">
    <location>
        <begin position="394"/>
        <end position="415"/>
    </location>
</feature>
<evidence type="ECO:0000313" key="5">
    <source>
        <dbReference type="WBParaSite" id="TASK_0000631301-mRNA-1"/>
    </source>
</evidence>
<feature type="compositionally biased region" description="Low complexity" evidence="1">
    <location>
        <begin position="449"/>
        <end position="465"/>
    </location>
</feature>
<feature type="compositionally biased region" description="Low complexity" evidence="1">
    <location>
        <begin position="149"/>
        <end position="161"/>
    </location>
</feature>
<keyword evidence="4" id="KW-1185">Reference proteome</keyword>
<evidence type="ECO:0000256" key="1">
    <source>
        <dbReference type="SAM" id="MobiDB-lite"/>
    </source>
</evidence>
<feature type="domain" description="Rho-GAP" evidence="2">
    <location>
        <begin position="38"/>
        <end position="242"/>
    </location>
</feature>
<dbReference type="Pfam" id="PF00620">
    <property type="entry name" value="RhoGAP"/>
    <property type="match status" value="1"/>
</dbReference>
<accession>A0A158R8X9</accession>
<feature type="region of interest" description="Disordered" evidence="1">
    <location>
        <begin position="1"/>
        <end position="34"/>
    </location>
</feature>
<feature type="region of interest" description="Disordered" evidence="1">
    <location>
        <begin position="441"/>
        <end position="476"/>
    </location>
</feature>
<name>A0A158R8X9_TAEAS</name>
<dbReference type="InterPro" id="IPR000198">
    <property type="entry name" value="RhoGAP_dom"/>
</dbReference>
<protein>
    <submittedName>
        <fullName evidence="5">Rho-GAP domain-containing protein</fullName>
    </submittedName>
</protein>
<feature type="compositionally biased region" description="Polar residues" evidence="1">
    <location>
        <begin position="641"/>
        <end position="652"/>
    </location>
</feature>
<feature type="compositionally biased region" description="Acidic residues" evidence="1">
    <location>
        <begin position="11"/>
        <end position="34"/>
    </location>
</feature>
<reference evidence="3 4" key="2">
    <citation type="submission" date="2018-11" db="EMBL/GenBank/DDBJ databases">
        <authorList>
            <consortium name="Pathogen Informatics"/>
        </authorList>
    </citation>
    <scope>NUCLEOTIDE SEQUENCE [LARGE SCALE GENOMIC DNA]</scope>
</reference>
<sequence>MRRESLSLEHEVEEEEEEEEEGEEGEGEGEEEEGISLLGMEEVETPQRNTSIPEPVFTLFAFLARQGIHISDLFRRPGNISQMKVISSSLAKGEVVDWSAYNVYTVANVAKRFLLSVPGGIFGEHNERRLLVAAVPPSTPHSPHPPPSISGTTSASTTASSARHRLPSKLQHAPGFQTPHVEMIAEGSTKGYGGGREGGGDVFVSSPFTDRTGFLCDFGMLPPSPVEMDQIDLFIEILDTLPPPCRELAIIIFGILHSMVRHAGFEVTTGCYSCTPSTPSRTSSSLLRAPQTSSITTPPPPPPIRTLAEAVSKSVAGALLHTCPLSVDMVDRGSQVMQTLILRYAHLGNAITTYYTDLLLGHVCSNLPSSPTSAVIPSMSQVVSSFIVPPSSTARIRKSKGKKTPRKSQGVEEAKYTPPVGRILALASRLLCLTRSRLGGEGERSAHITPHSLASTTSSPSSIVSVPPPRPSATPTKFEGIIKVPVTAAVAEAPPAEPKDVCEENHDSPKEETDDSDGAVHPQILTRSYIRRSHSRYRAVHRRQMEAMLRRTAWFLGSNTTTATATTAATTTTAGTTPQLVVTSAGMPYTPTSTQSLLEIGSPLDFEEQRHQFQQLPHSPEGLAVPFYLSPLPRISVTSIRSAPTCQESPATPCQADSGEEGEEGEEILVEEQSRSIPRPK</sequence>
<feature type="compositionally biased region" description="Basic and acidic residues" evidence="1">
    <location>
        <begin position="1"/>
        <end position="10"/>
    </location>
</feature>
<dbReference type="InterPro" id="IPR008936">
    <property type="entry name" value="Rho_GTPase_activation_prot"/>
</dbReference>
<dbReference type="AlphaFoldDB" id="A0A158R8X9"/>
<dbReference type="OrthoDB" id="6283036at2759"/>
<gene>
    <name evidence="3" type="ORF">TASK_LOCUS6314</name>
</gene>
<evidence type="ECO:0000313" key="3">
    <source>
        <dbReference type="EMBL" id="VDK36483.1"/>
    </source>
</evidence>
<dbReference type="GO" id="GO:0007165">
    <property type="term" value="P:signal transduction"/>
    <property type="evidence" value="ECO:0007669"/>
    <property type="project" value="InterPro"/>
</dbReference>
<feature type="compositionally biased region" description="Low complexity" evidence="1">
    <location>
        <begin position="278"/>
        <end position="296"/>
    </location>
</feature>
<dbReference type="WBParaSite" id="TASK_0000631301-mRNA-1">
    <property type="protein sequence ID" value="TASK_0000631301-mRNA-1"/>
    <property type="gene ID" value="TASK_0000631301"/>
</dbReference>
<dbReference type="PROSITE" id="PS50238">
    <property type="entry name" value="RHOGAP"/>
    <property type="match status" value="1"/>
</dbReference>
<evidence type="ECO:0000313" key="4">
    <source>
        <dbReference type="Proteomes" id="UP000282613"/>
    </source>
</evidence>
<organism evidence="5">
    <name type="scientific">Taenia asiatica</name>
    <name type="common">Asian tapeworm</name>
    <dbReference type="NCBI Taxonomy" id="60517"/>
    <lineage>
        <taxon>Eukaryota</taxon>
        <taxon>Metazoa</taxon>
        <taxon>Spiralia</taxon>
        <taxon>Lophotrochozoa</taxon>
        <taxon>Platyhelminthes</taxon>
        <taxon>Cestoda</taxon>
        <taxon>Eucestoda</taxon>
        <taxon>Cyclophyllidea</taxon>
        <taxon>Taeniidae</taxon>
        <taxon>Taenia</taxon>
    </lineage>
</organism>
<feature type="compositionally biased region" description="Basic residues" evidence="1">
    <location>
        <begin position="395"/>
        <end position="406"/>
    </location>
</feature>
<feature type="region of interest" description="Disordered" evidence="1">
    <location>
        <begin position="135"/>
        <end position="179"/>
    </location>
</feature>
<proteinExistence type="predicted"/>
<dbReference type="SUPFAM" id="SSF48350">
    <property type="entry name" value="GTPase activation domain, GAP"/>
    <property type="match status" value="1"/>
</dbReference>
<dbReference type="Gene3D" id="1.10.555.10">
    <property type="entry name" value="Rho GTPase activation protein"/>
    <property type="match status" value="1"/>
</dbReference>
<evidence type="ECO:0000259" key="2">
    <source>
        <dbReference type="PROSITE" id="PS50238"/>
    </source>
</evidence>
<feature type="region of interest" description="Disordered" evidence="1">
    <location>
        <begin position="492"/>
        <end position="518"/>
    </location>
</feature>
<dbReference type="SMART" id="SM00324">
    <property type="entry name" value="RhoGAP"/>
    <property type="match status" value="1"/>
</dbReference>
<feature type="compositionally biased region" description="Acidic residues" evidence="1">
    <location>
        <begin position="658"/>
        <end position="670"/>
    </location>
</feature>
<feature type="region of interest" description="Disordered" evidence="1">
    <location>
        <begin position="278"/>
        <end position="302"/>
    </location>
</feature>
<feature type="compositionally biased region" description="Basic and acidic residues" evidence="1">
    <location>
        <begin position="497"/>
        <end position="511"/>
    </location>
</feature>
<dbReference type="STRING" id="60517.A0A158R8X9"/>
<feature type="region of interest" description="Disordered" evidence="1">
    <location>
        <begin position="641"/>
        <end position="681"/>
    </location>
</feature>
<reference evidence="5" key="1">
    <citation type="submission" date="2016-04" db="UniProtKB">
        <authorList>
            <consortium name="WormBaseParasite"/>
        </authorList>
    </citation>
    <scope>IDENTIFICATION</scope>
</reference>